<protein>
    <submittedName>
        <fullName evidence="2">Uncharacterized protein</fullName>
    </submittedName>
</protein>
<accession>S2IY93</accession>
<dbReference type="Pfam" id="PF08615">
    <property type="entry name" value="RNase_H2_suC"/>
    <property type="match status" value="1"/>
</dbReference>
<dbReference type="eggNOG" id="ENOG502TAF9">
    <property type="taxonomic scope" value="Eukaryota"/>
</dbReference>
<dbReference type="GO" id="GO:0032299">
    <property type="term" value="C:ribonuclease H2 complex"/>
    <property type="evidence" value="ECO:0007669"/>
    <property type="project" value="InterPro"/>
</dbReference>
<dbReference type="Gene3D" id="2.40.128.680">
    <property type="match status" value="1"/>
</dbReference>
<sequence>MTDIKAHLFPFSVDKEGSINTKQYFKFEKNEADEQYETIMMGRKLVGRSIALNDKTQCQVYEKMSSDRYQDEEDEEMEDESDEDKVPSWTKTDKSIEKFILWKKDTAPNAEDPRINALDKWIDISEAIHEPIPLPTNV</sequence>
<dbReference type="PANTHER" id="PTHR47204">
    <property type="entry name" value="OS02G0168900 PROTEIN"/>
    <property type="match status" value="1"/>
</dbReference>
<evidence type="ECO:0000313" key="3">
    <source>
        <dbReference type="Proteomes" id="UP000014254"/>
    </source>
</evidence>
<gene>
    <name evidence="2" type="ORF">HMPREF1544_10493</name>
</gene>
<feature type="compositionally biased region" description="Acidic residues" evidence="1">
    <location>
        <begin position="70"/>
        <end position="83"/>
    </location>
</feature>
<dbReference type="OrthoDB" id="6222486at2759"/>
<dbReference type="AlphaFoldDB" id="S2IY93"/>
<dbReference type="EMBL" id="KE124100">
    <property type="protein sequence ID" value="EPB82746.1"/>
    <property type="molecule type" value="Genomic_DNA"/>
</dbReference>
<keyword evidence="3" id="KW-1185">Reference proteome</keyword>
<dbReference type="VEuPathDB" id="FungiDB:HMPREF1544_10493"/>
<name>S2IY93_MUCC1</name>
<organism evidence="2 3">
    <name type="scientific">Mucor circinelloides f. circinelloides (strain 1006PhL)</name>
    <name type="common">Mucormycosis agent</name>
    <name type="synonym">Calyptromyces circinelloides</name>
    <dbReference type="NCBI Taxonomy" id="1220926"/>
    <lineage>
        <taxon>Eukaryota</taxon>
        <taxon>Fungi</taxon>
        <taxon>Fungi incertae sedis</taxon>
        <taxon>Mucoromycota</taxon>
        <taxon>Mucoromycotina</taxon>
        <taxon>Mucoromycetes</taxon>
        <taxon>Mucorales</taxon>
        <taxon>Mucorineae</taxon>
        <taxon>Mucoraceae</taxon>
        <taxon>Mucor</taxon>
    </lineage>
</organism>
<dbReference type="GO" id="GO:0006401">
    <property type="term" value="P:RNA catabolic process"/>
    <property type="evidence" value="ECO:0007669"/>
    <property type="project" value="InterPro"/>
</dbReference>
<dbReference type="PANTHER" id="PTHR47204:SF1">
    <property type="entry name" value="RIBONUCLEASE H2 SUBUNIT C"/>
    <property type="match status" value="1"/>
</dbReference>
<evidence type="ECO:0000256" key="1">
    <source>
        <dbReference type="SAM" id="MobiDB-lite"/>
    </source>
</evidence>
<dbReference type="InParanoid" id="S2IY93"/>
<dbReference type="Proteomes" id="UP000014254">
    <property type="component" value="Unassembled WGS sequence"/>
</dbReference>
<feature type="region of interest" description="Disordered" evidence="1">
    <location>
        <begin position="63"/>
        <end position="90"/>
    </location>
</feature>
<proteinExistence type="predicted"/>
<dbReference type="STRING" id="1220926.S2IY93"/>
<dbReference type="InterPro" id="IPR013924">
    <property type="entry name" value="RNase_H2_suC"/>
</dbReference>
<evidence type="ECO:0000313" key="2">
    <source>
        <dbReference type="EMBL" id="EPB82746.1"/>
    </source>
</evidence>
<dbReference type="OMA" id="WKKDTAP"/>
<reference evidence="3" key="1">
    <citation type="submission" date="2013-05" db="EMBL/GenBank/DDBJ databases">
        <title>The Genome sequence of Mucor circinelloides f. circinelloides 1006PhL.</title>
        <authorList>
            <consortium name="The Broad Institute Genomics Platform"/>
            <person name="Cuomo C."/>
            <person name="Earl A."/>
            <person name="Findley K."/>
            <person name="Lee S.C."/>
            <person name="Walker B."/>
            <person name="Young S."/>
            <person name="Zeng Q."/>
            <person name="Gargeya S."/>
            <person name="Fitzgerald M."/>
            <person name="Haas B."/>
            <person name="Abouelleil A."/>
            <person name="Allen A.W."/>
            <person name="Alvarado L."/>
            <person name="Arachchi H.M."/>
            <person name="Berlin A.M."/>
            <person name="Chapman S.B."/>
            <person name="Gainer-Dewar J."/>
            <person name="Goldberg J."/>
            <person name="Griggs A."/>
            <person name="Gujja S."/>
            <person name="Hansen M."/>
            <person name="Howarth C."/>
            <person name="Imamovic A."/>
            <person name="Ireland A."/>
            <person name="Larimer J."/>
            <person name="McCowan C."/>
            <person name="Murphy C."/>
            <person name="Pearson M."/>
            <person name="Poon T.W."/>
            <person name="Priest M."/>
            <person name="Roberts A."/>
            <person name="Saif S."/>
            <person name="Shea T."/>
            <person name="Sisk P."/>
            <person name="Sykes S."/>
            <person name="Wortman J."/>
            <person name="Nusbaum C."/>
            <person name="Birren B."/>
        </authorList>
    </citation>
    <scope>NUCLEOTIDE SEQUENCE [LARGE SCALE GENOMIC DNA]</scope>
    <source>
        <strain evidence="3">1006PhL</strain>
    </source>
</reference>